<evidence type="ECO:0000313" key="3">
    <source>
        <dbReference type="Proteomes" id="UP000534186"/>
    </source>
</evidence>
<evidence type="ECO:0000256" key="1">
    <source>
        <dbReference type="SAM" id="SignalP"/>
    </source>
</evidence>
<reference evidence="2 3" key="1">
    <citation type="submission" date="2020-07" db="EMBL/GenBank/DDBJ databases">
        <title>Genomic Encyclopedia of Type Strains, Phase IV (KMG-V): Genome sequencing to study the core and pangenomes of soil and plant-associated prokaryotes.</title>
        <authorList>
            <person name="Whitman W."/>
        </authorList>
    </citation>
    <scope>NUCLEOTIDE SEQUENCE [LARGE SCALE GENOMIC DNA]</scope>
    <source>
        <strain evidence="2 3">M8UP30</strain>
    </source>
</reference>
<evidence type="ECO:0000313" key="2">
    <source>
        <dbReference type="EMBL" id="NYF49812.1"/>
    </source>
</evidence>
<dbReference type="InterPro" id="IPR015943">
    <property type="entry name" value="WD40/YVTN_repeat-like_dom_sf"/>
</dbReference>
<feature type="chain" id="PRO_5031098714" evidence="1">
    <location>
        <begin position="25"/>
        <end position="344"/>
    </location>
</feature>
<organism evidence="2 3">
    <name type="scientific">Tunturiibacter lichenicola</name>
    <dbReference type="NCBI Taxonomy" id="2051959"/>
    <lineage>
        <taxon>Bacteria</taxon>
        <taxon>Pseudomonadati</taxon>
        <taxon>Acidobacteriota</taxon>
        <taxon>Terriglobia</taxon>
        <taxon>Terriglobales</taxon>
        <taxon>Acidobacteriaceae</taxon>
        <taxon>Tunturiibacter</taxon>
    </lineage>
</organism>
<accession>A0A7Y9T1A8</accession>
<dbReference type="Gene3D" id="2.130.10.10">
    <property type="entry name" value="YVTN repeat-like/Quinoprotein amine dehydrogenase"/>
    <property type="match status" value="2"/>
</dbReference>
<keyword evidence="2" id="KW-0238">DNA-binding</keyword>
<dbReference type="InterPro" id="IPR051200">
    <property type="entry name" value="Host-pathogen_enzymatic-act"/>
</dbReference>
<dbReference type="AlphaFoldDB" id="A0A7Y9T1A8"/>
<dbReference type="GO" id="GO:0003677">
    <property type="term" value="F:DNA binding"/>
    <property type="evidence" value="ECO:0007669"/>
    <property type="project" value="UniProtKB-KW"/>
</dbReference>
<dbReference type="EMBL" id="JACCCV010000001">
    <property type="protein sequence ID" value="NYF49812.1"/>
    <property type="molecule type" value="Genomic_DNA"/>
</dbReference>
<dbReference type="InterPro" id="IPR011048">
    <property type="entry name" value="Haem_d1_sf"/>
</dbReference>
<dbReference type="Proteomes" id="UP000534186">
    <property type="component" value="Unassembled WGS sequence"/>
</dbReference>
<protein>
    <submittedName>
        <fullName evidence="2">DNA-binding beta-propeller fold protein YncE</fullName>
    </submittedName>
</protein>
<feature type="signal peptide" evidence="1">
    <location>
        <begin position="1"/>
        <end position="24"/>
    </location>
</feature>
<sequence>MRTMRMVVMSLAVLLIAGFLPAMAQTKWEVTKTWHIGGEGAMDYLTVDPETHRLFVPRGTHTMVIDAGSGKVLGDIPGQKVAHGVAIVPSLGRGFITDGGGEGAIVIFDLKTYAVLGTLATVPDSDGIIYDAALDRILAVSGDKGVLMSFKPDIDPKSGKIDPPLELGGAPEFLASDGTGKVYINLEDKDVVAEVDLEAKKVVARWPVTPGGHPVGMALDKKTHRLFIGCRKPQKMIVMSTEDGKVLSDLPIGAGVDATVFEAGQGFASCRDGSLVVTGERSGKFEVEQIVKTPYGAKTLGIDPTTNKIYLPTMEFEEVKPGAASGRPKAKPGSFMIVEVGAAQ</sequence>
<gene>
    <name evidence="2" type="ORF">HDF12_000177</name>
</gene>
<dbReference type="PANTHER" id="PTHR47197">
    <property type="entry name" value="PROTEIN NIRF"/>
    <property type="match status" value="1"/>
</dbReference>
<keyword evidence="1" id="KW-0732">Signal</keyword>
<dbReference type="PANTHER" id="PTHR47197:SF3">
    <property type="entry name" value="DIHYDRO-HEME D1 DEHYDROGENASE"/>
    <property type="match status" value="1"/>
</dbReference>
<proteinExistence type="predicted"/>
<name>A0A7Y9T1A8_9BACT</name>
<comment type="caution">
    <text evidence="2">The sequence shown here is derived from an EMBL/GenBank/DDBJ whole genome shotgun (WGS) entry which is preliminary data.</text>
</comment>
<dbReference type="SUPFAM" id="SSF51004">
    <property type="entry name" value="C-terminal (heme d1) domain of cytochrome cd1-nitrite reductase"/>
    <property type="match status" value="1"/>
</dbReference>